<dbReference type="AlphaFoldDB" id="A0A1L7D067"/>
<dbReference type="KEGG" id="csph:CSPHI_11445"/>
<dbReference type="EMBL" id="CP009248">
    <property type="protein sequence ID" value="APT91477.1"/>
    <property type="molecule type" value="Genomic_DNA"/>
</dbReference>
<dbReference type="GO" id="GO:0016020">
    <property type="term" value="C:membrane"/>
    <property type="evidence" value="ECO:0007669"/>
    <property type="project" value="UniProtKB-SubCell"/>
</dbReference>
<feature type="transmembrane region" description="Helical" evidence="5">
    <location>
        <begin position="555"/>
        <end position="577"/>
    </location>
</feature>
<gene>
    <name evidence="7" type="ORF">CSPHI_11445</name>
</gene>
<name>A0A1L7D067_9CORY</name>
<evidence type="ECO:0000313" key="8">
    <source>
        <dbReference type="Proteomes" id="UP000185469"/>
    </source>
</evidence>
<evidence type="ECO:0000256" key="4">
    <source>
        <dbReference type="ARBA" id="ARBA00023136"/>
    </source>
</evidence>
<evidence type="ECO:0000313" key="7">
    <source>
        <dbReference type="EMBL" id="APT91477.1"/>
    </source>
</evidence>
<comment type="subcellular location">
    <subcellularLocation>
        <location evidence="1">Membrane</location>
        <topology evidence="1">Multi-pass membrane protein</topology>
    </subcellularLocation>
</comment>
<protein>
    <recommendedName>
        <fullName evidence="6">ABC-2 type transporter transmembrane domain-containing protein</fullName>
    </recommendedName>
</protein>
<dbReference type="NCBIfam" id="TIGR03061">
    <property type="entry name" value="pip_yhgE_Nterm"/>
    <property type="match status" value="1"/>
</dbReference>
<dbReference type="GO" id="GO:0140359">
    <property type="term" value="F:ABC-type transporter activity"/>
    <property type="evidence" value="ECO:0007669"/>
    <property type="project" value="InterPro"/>
</dbReference>
<sequence length="710" mass="72999">MIALLHTGTELRRFGRLRMTKVAIAAICIMPILYSTLYLWSYWNPFGNLANLPVALVNSDRGAEVDGERLDAGAEVAAGLREDGSLRWAEVDHAAAMRGVHDGTYYFAVELPGDFSEAVASPMSDNPRQATLNAVYNDANGYLSTIIGENAMREVLNAVDSRIGAEAVDKLLVGMVDAGMGLSRAAEGAGELDEGLGKLHEGSGELVDGLTQAKDGTGRLAAGTGELRSGVGELADGTSRLVEGTGELTAGTGQLAAAVNSRAEGIAALQSGADRLREGTAELGAGAARIDSGVGELKSTVDSAAAAQSMGTAEIRRIAAGLRLLPDPASRRAAADLDAAADRLDALGVGPASPLVAGVDALAAGTGELSRQLNDPAAEYRGGIEALAAGTDQLGELVDGVNRLDEGANRLAAGAAELDAGVGRLSAGAAELDEGATQLDDGATRLLDGGRRLDAGLGTAREGAHELATGLAEGAEQVPSWSEDERRRVSTVMGGPVDVSSTNDAGDNSFGGGLAPFFFTLALYIGGIIAFLLLRPLHRRAVSAGVPPLRAAIDGLVPAAVIGIAQTLVIFGTTMLVTPLRPATVAGLALFGIVVSVMFMAINQMFNVALGAGPGKVAAMAFLMIQVVSSGGLYPVETQPTALQWLHPLMPMTYAVQGLRQVLYGDYDPRMAGAVVACLAVTAGAVALTALAARRDRVWTMQRLHPPIAM</sequence>
<evidence type="ECO:0000259" key="6">
    <source>
        <dbReference type="Pfam" id="PF12698"/>
    </source>
</evidence>
<dbReference type="Pfam" id="PF12698">
    <property type="entry name" value="ABC2_membrane_3"/>
    <property type="match status" value="1"/>
</dbReference>
<feature type="transmembrane region" description="Helical" evidence="5">
    <location>
        <begin position="617"/>
        <end position="636"/>
    </location>
</feature>
<dbReference type="RefSeq" id="WP_075693320.1">
    <property type="nucleotide sequence ID" value="NZ_CP009248.1"/>
</dbReference>
<evidence type="ECO:0000256" key="2">
    <source>
        <dbReference type="ARBA" id="ARBA00022692"/>
    </source>
</evidence>
<feature type="transmembrane region" description="Helical" evidence="5">
    <location>
        <begin position="583"/>
        <end position="605"/>
    </location>
</feature>
<dbReference type="InterPro" id="IPR051328">
    <property type="entry name" value="T7SS_ABC-Transporter"/>
</dbReference>
<feature type="transmembrane region" description="Helical" evidence="5">
    <location>
        <begin position="22"/>
        <end position="43"/>
    </location>
</feature>
<dbReference type="InterPro" id="IPR023908">
    <property type="entry name" value="xxxLxxG_rpt"/>
</dbReference>
<keyword evidence="3 5" id="KW-1133">Transmembrane helix</keyword>
<feature type="transmembrane region" description="Helical" evidence="5">
    <location>
        <begin position="510"/>
        <end position="534"/>
    </location>
</feature>
<dbReference type="NCBIfam" id="TIGR03057">
    <property type="entry name" value="xxxLxxG_by_4"/>
    <property type="match status" value="5"/>
</dbReference>
<dbReference type="PANTHER" id="PTHR43077">
    <property type="entry name" value="TRANSPORT PERMEASE YVFS-RELATED"/>
    <property type="match status" value="1"/>
</dbReference>
<dbReference type="Gene3D" id="1.10.287.950">
    <property type="entry name" value="Methyl-accepting chemotaxis protein"/>
    <property type="match status" value="1"/>
</dbReference>
<dbReference type="InterPro" id="IPR017500">
    <property type="entry name" value="Phage_infect_YhgE_N"/>
</dbReference>
<keyword evidence="8" id="KW-1185">Reference proteome</keyword>
<reference evidence="7 8" key="1">
    <citation type="submission" date="2014-08" db="EMBL/GenBank/DDBJ databases">
        <title>Complete genome sequence of Corynebacterium sphenisci CECT 5990(T) (=DSM 44792(T)), isolated from healthy wild penguins.</title>
        <authorList>
            <person name="Ruckert C."/>
            <person name="Albersmeier A."/>
            <person name="Winkler A."/>
            <person name="Kalinowski J."/>
        </authorList>
    </citation>
    <scope>NUCLEOTIDE SEQUENCE [LARGE SCALE GENOMIC DNA]</scope>
    <source>
        <strain evidence="7 8">DSM 44792</strain>
    </source>
</reference>
<dbReference type="InterPro" id="IPR013525">
    <property type="entry name" value="ABC2_TM"/>
</dbReference>
<evidence type="ECO:0000256" key="5">
    <source>
        <dbReference type="SAM" id="Phobius"/>
    </source>
</evidence>
<keyword evidence="2 5" id="KW-0812">Transmembrane</keyword>
<dbReference type="Proteomes" id="UP000185469">
    <property type="component" value="Chromosome"/>
</dbReference>
<feature type="domain" description="ABC-2 type transporter transmembrane" evidence="6">
    <location>
        <begin position="497"/>
        <end position="690"/>
    </location>
</feature>
<proteinExistence type="predicted"/>
<dbReference type="NCBIfam" id="TIGR03062">
    <property type="entry name" value="pip_yhgE_Cterm"/>
    <property type="match status" value="1"/>
</dbReference>
<organism evidence="7 8">
    <name type="scientific">Corynebacterium sphenisci DSM 44792</name>
    <dbReference type="NCBI Taxonomy" id="1437874"/>
    <lineage>
        <taxon>Bacteria</taxon>
        <taxon>Bacillati</taxon>
        <taxon>Actinomycetota</taxon>
        <taxon>Actinomycetes</taxon>
        <taxon>Mycobacteriales</taxon>
        <taxon>Corynebacteriaceae</taxon>
        <taxon>Corynebacterium</taxon>
    </lineage>
</organism>
<evidence type="ECO:0000256" key="1">
    <source>
        <dbReference type="ARBA" id="ARBA00004141"/>
    </source>
</evidence>
<dbReference type="InterPro" id="IPR017501">
    <property type="entry name" value="Phage_infect_YhgE_C"/>
</dbReference>
<dbReference type="PANTHER" id="PTHR43077:SF5">
    <property type="entry name" value="PHAGE INFECTION PROTEIN"/>
    <property type="match status" value="1"/>
</dbReference>
<accession>A0A1L7D067</accession>
<evidence type="ECO:0000256" key="3">
    <source>
        <dbReference type="ARBA" id="ARBA00022989"/>
    </source>
</evidence>
<dbReference type="STRING" id="1437874.CSPHI_11445"/>
<feature type="transmembrane region" description="Helical" evidence="5">
    <location>
        <begin position="671"/>
        <end position="693"/>
    </location>
</feature>
<dbReference type="OrthoDB" id="9811483at2"/>
<keyword evidence="4 5" id="KW-0472">Membrane</keyword>